<dbReference type="Proteomes" id="UP000275356">
    <property type="component" value="Unassembled WGS sequence"/>
</dbReference>
<dbReference type="EMBL" id="RKHQ01000002">
    <property type="protein sequence ID" value="ROR94033.1"/>
    <property type="molecule type" value="Genomic_DNA"/>
</dbReference>
<name>A0A3N2D2N8_9MICO</name>
<evidence type="ECO:0000256" key="1">
    <source>
        <dbReference type="SAM" id="MobiDB-lite"/>
    </source>
</evidence>
<feature type="region of interest" description="Disordered" evidence="1">
    <location>
        <begin position="114"/>
        <end position="161"/>
    </location>
</feature>
<proteinExistence type="predicted"/>
<feature type="compositionally biased region" description="Basic and acidic residues" evidence="1">
    <location>
        <begin position="124"/>
        <end position="134"/>
    </location>
</feature>
<feature type="compositionally biased region" description="Basic residues" evidence="1">
    <location>
        <begin position="149"/>
        <end position="161"/>
    </location>
</feature>
<dbReference type="AlphaFoldDB" id="A0A3N2D2N8"/>
<reference evidence="2 3" key="1">
    <citation type="submission" date="2018-11" db="EMBL/GenBank/DDBJ databases">
        <title>Sequencing the genomes of 1000 actinobacteria strains.</title>
        <authorList>
            <person name="Klenk H.-P."/>
        </authorList>
    </citation>
    <scope>NUCLEOTIDE SEQUENCE [LARGE SCALE GENOMIC DNA]</scope>
    <source>
        <strain evidence="2 3">DSM 13521</strain>
    </source>
</reference>
<comment type="caution">
    <text evidence="2">The sequence shown here is derived from an EMBL/GenBank/DDBJ whole genome shotgun (WGS) entry which is preliminary data.</text>
</comment>
<protein>
    <submittedName>
        <fullName evidence="2">Uncharacterized protein</fullName>
    </submittedName>
</protein>
<evidence type="ECO:0000313" key="3">
    <source>
        <dbReference type="Proteomes" id="UP000275356"/>
    </source>
</evidence>
<organism evidence="2 3">
    <name type="scientific">Salana multivorans</name>
    <dbReference type="NCBI Taxonomy" id="120377"/>
    <lineage>
        <taxon>Bacteria</taxon>
        <taxon>Bacillati</taxon>
        <taxon>Actinomycetota</taxon>
        <taxon>Actinomycetes</taxon>
        <taxon>Micrococcales</taxon>
        <taxon>Beutenbergiaceae</taxon>
        <taxon>Salana</taxon>
    </lineage>
</organism>
<accession>A0A3N2D2N8</accession>
<gene>
    <name evidence="2" type="ORF">EDD28_3463</name>
</gene>
<keyword evidence="3" id="KW-1185">Reference proteome</keyword>
<sequence length="161" mass="18622">MTPDQIAAIRDRHTRGRGAIEAWIPLEVVRSLEDVPALLDLLAERDAEVERLRAQRDGDGDVDLETTQRENDALAARLDAVRSVHARYFDPETSEAGEGIEPEDVWRFDRDMRALLAPTPRPPRPKERPREPRMRWRLRYVPRRDQHHPAPRHPPVRGARG</sequence>
<dbReference type="RefSeq" id="WP_123740880.1">
    <property type="nucleotide sequence ID" value="NZ_RKHQ01000002.1"/>
</dbReference>
<evidence type="ECO:0000313" key="2">
    <source>
        <dbReference type="EMBL" id="ROR94033.1"/>
    </source>
</evidence>